<gene>
    <name evidence="1" type="primary">eif3g_0</name>
    <name evidence="1" type="ORF">CM83_104276</name>
</gene>
<feature type="non-terminal residue" evidence="1">
    <location>
        <position position="1"/>
    </location>
</feature>
<dbReference type="Pfam" id="PF03564">
    <property type="entry name" value="DUF1759"/>
    <property type="match status" value="1"/>
</dbReference>
<keyword evidence="1" id="KW-0648">Protein biosynthesis</keyword>
<dbReference type="GO" id="GO:0003743">
    <property type="term" value="F:translation initiation factor activity"/>
    <property type="evidence" value="ECO:0007669"/>
    <property type="project" value="UniProtKB-KW"/>
</dbReference>
<accession>A0A0A9Z457</accession>
<dbReference type="EMBL" id="GBHO01007019">
    <property type="protein sequence ID" value="JAG36585.1"/>
    <property type="molecule type" value="Transcribed_RNA"/>
</dbReference>
<sequence>SFLEISDHNYNVAWETLCDRYHNERKIIDTHVSALLQIEKIFKSDAATLRTFHNAITKHLRALEYFELPVDKWDILLLHILIPKLDKYTLKSWEEETASHREYPTISEFKAFILSRCRITENIESRIDVNNTRVKKPEKPSCLLSSTEKTACSLCKSDHYINRCPELLSEDLSGRWKIVKDLRLCTNCLSNRHTQ</sequence>
<dbReference type="InterPro" id="IPR005312">
    <property type="entry name" value="DUF1759"/>
</dbReference>
<proteinExistence type="predicted"/>
<name>A0A0A9Z457_LYGHE</name>
<dbReference type="AlphaFoldDB" id="A0A0A9Z457"/>
<keyword evidence="1" id="KW-0396">Initiation factor</keyword>
<protein>
    <submittedName>
        <fullName evidence="1">Eukaryotic translation initiation factor 3 subunit G</fullName>
    </submittedName>
</protein>
<reference evidence="1" key="2">
    <citation type="submission" date="2014-07" db="EMBL/GenBank/DDBJ databases">
        <authorList>
            <person name="Hull J."/>
        </authorList>
    </citation>
    <scope>NUCLEOTIDE SEQUENCE</scope>
</reference>
<dbReference type="PANTHER" id="PTHR47331:SF5">
    <property type="entry name" value="RIBONUCLEASE H"/>
    <property type="match status" value="1"/>
</dbReference>
<organism evidence="1">
    <name type="scientific">Lygus hesperus</name>
    <name type="common">Western plant bug</name>
    <dbReference type="NCBI Taxonomy" id="30085"/>
    <lineage>
        <taxon>Eukaryota</taxon>
        <taxon>Metazoa</taxon>
        <taxon>Ecdysozoa</taxon>
        <taxon>Arthropoda</taxon>
        <taxon>Hexapoda</taxon>
        <taxon>Insecta</taxon>
        <taxon>Pterygota</taxon>
        <taxon>Neoptera</taxon>
        <taxon>Paraneoptera</taxon>
        <taxon>Hemiptera</taxon>
        <taxon>Heteroptera</taxon>
        <taxon>Panheteroptera</taxon>
        <taxon>Cimicomorpha</taxon>
        <taxon>Miridae</taxon>
        <taxon>Mirini</taxon>
        <taxon>Lygus</taxon>
    </lineage>
</organism>
<feature type="non-terminal residue" evidence="1">
    <location>
        <position position="195"/>
    </location>
</feature>
<dbReference type="PANTHER" id="PTHR47331">
    <property type="entry name" value="PHD-TYPE DOMAIN-CONTAINING PROTEIN"/>
    <property type="match status" value="1"/>
</dbReference>
<evidence type="ECO:0000313" key="1">
    <source>
        <dbReference type="EMBL" id="JAG36585.1"/>
    </source>
</evidence>
<reference evidence="1" key="1">
    <citation type="journal article" date="2014" name="PLoS ONE">
        <title>Transcriptome-Based Identification of ABC Transporters in the Western Tarnished Plant Bug Lygus hesperus.</title>
        <authorList>
            <person name="Hull J.J."/>
            <person name="Chaney K."/>
            <person name="Geib S.M."/>
            <person name="Fabrick J.A."/>
            <person name="Brent C.S."/>
            <person name="Walsh D."/>
            <person name="Lavine L.C."/>
        </authorList>
    </citation>
    <scope>NUCLEOTIDE SEQUENCE</scope>
</reference>